<feature type="transmembrane region" description="Helical" evidence="2">
    <location>
        <begin position="71"/>
        <end position="91"/>
    </location>
</feature>
<evidence type="ECO:0000313" key="5">
    <source>
        <dbReference type="Proteomes" id="UP000231987"/>
    </source>
</evidence>
<organism evidence="4 5">
    <name type="scientific">Rhizobium meliloti</name>
    <name type="common">Ensifer meliloti</name>
    <name type="synonym">Sinorhizobium meliloti</name>
    <dbReference type="NCBI Taxonomy" id="382"/>
    <lineage>
        <taxon>Bacteria</taxon>
        <taxon>Pseudomonadati</taxon>
        <taxon>Pseudomonadota</taxon>
        <taxon>Alphaproteobacteria</taxon>
        <taxon>Hyphomicrobiales</taxon>
        <taxon>Rhizobiaceae</taxon>
        <taxon>Sinorhizobium/Ensifer group</taxon>
        <taxon>Sinorhizobium</taxon>
    </lineage>
</organism>
<sequence>MRRSGKSSRRPASDVICSGAPIDGAPHPGGPRMTRLSKDVVSGLLLIVIAAIYIWQASFQEIGTASEMGPGYFPMAISILIGLLGIAILANGVRRNVPLSGPVAWRGAVSITLAVVAFAAMLRPFGFVPATAFATFLSTLAAPPFRWKFSVLATFVITALCWLIFVVGIRISVPSFGPVFLGK</sequence>
<feature type="transmembrane region" description="Helical" evidence="2">
    <location>
        <begin position="40"/>
        <end position="59"/>
    </location>
</feature>
<dbReference type="AlphaFoldDB" id="A0A2J0YTV9"/>
<evidence type="ECO:0000256" key="2">
    <source>
        <dbReference type="SAM" id="Phobius"/>
    </source>
</evidence>
<evidence type="ECO:0000313" key="4">
    <source>
        <dbReference type="EMBL" id="PJR09840.1"/>
    </source>
</evidence>
<feature type="domain" description="DUF1468" evidence="3">
    <location>
        <begin position="41"/>
        <end position="174"/>
    </location>
</feature>
<reference evidence="4 5" key="1">
    <citation type="submission" date="2017-06" db="EMBL/GenBank/DDBJ databases">
        <title>Ensifer strains isolated from leguminous trees and herbs display diverse denitrification phenotypes with some acting as strong N2O sinks.</title>
        <authorList>
            <person name="Woliy K."/>
            <person name="Mania D."/>
            <person name="Bakken L.R."/>
            <person name="Frostegard A."/>
        </authorList>
    </citation>
    <scope>NUCLEOTIDE SEQUENCE [LARGE SCALE GENOMIC DNA]</scope>
    <source>
        <strain evidence="4 5">AC50a</strain>
    </source>
</reference>
<protein>
    <recommendedName>
        <fullName evidence="3">DUF1468 domain-containing protein</fullName>
    </recommendedName>
</protein>
<keyword evidence="2" id="KW-0472">Membrane</keyword>
<name>A0A2J0YTV9_RHIML</name>
<dbReference type="Proteomes" id="UP000231987">
    <property type="component" value="Unassembled WGS sequence"/>
</dbReference>
<dbReference type="Pfam" id="PF07331">
    <property type="entry name" value="TctB"/>
    <property type="match status" value="1"/>
</dbReference>
<accession>A0A2J0YTV9</accession>
<dbReference type="EMBL" id="NJGD01000027">
    <property type="protein sequence ID" value="PJR09840.1"/>
    <property type="molecule type" value="Genomic_DNA"/>
</dbReference>
<dbReference type="InterPro" id="IPR009936">
    <property type="entry name" value="DUF1468"/>
</dbReference>
<feature type="region of interest" description="Disordered" evidence="1">
    <location>
        <begin position="1"/>
        <end position="30"/>
    </location>
</feature>
<keyword evidence="2" id="KW-1133">Transmembrane helix</keyword>
<gene>
    <name evidence="4" type="ORF">CEJ86_30495</name>
</gene>
<evidence type="ECO:0000259" key="3">
    <source>
        <dbReference type="Pfam" id="PF07331"/>
    </source>
</evidence>
<proteinExistence type="predicted"/>
<feature type="transmembrane region" description="Helical" evidence="2">
    <location>
        <begin position="127"/>
        <end position="145"/>
    </location>
</feature>
<keyword evidence="2" id="KW-0812">Transmembrane</keyword>
<feature type="transmembrane region" description="Helical" evidence="2">
    <location>
        <begin position="103"/>
        <end position="121"/>
    </location>
</feature>
<comment type="caution">
    <text evidence="4">The sequence shown here is derived from an EMBL/GenBank/DDBJ whole genome shotgun (WGS) entry which is preliminary data.</text>
</comment>
<evidence type="ECO:0000256" key="1">
    <source>
        <dbReference type="SAM" id="MobiDB-lite"/>
    </source>
</evidence>
<feature type="transmembrane region" description="Helical" evidence="2">
    <location>
        <begin position="152"/>
        <end position="173"/>
    </location>
</feature>